<evidence type="ECO:0000313" key="1">
    <source>
        <dbReference type="EMBL" id="RDL37700.1"/>
    </source>
</evidence>
<sequence length="535" mass="61519">MASFLDLPLHARHRVYAYLGLFRWCPIELSHPQIYEESPGPSHPGFFDLTPRECLYICRRRGGDQTTGPDIPDCLCPRLPLHRLLLISRAVYHDVFTAFYSRNNFLIRLHGAGGFESLHLGQHIQSTITSLLIRLNSWPCPRGHEVPFATGFQCATCKFFTADADPPLDMTSQAGQALLHGWRRFAERLASSVSPSQLELTLICDVTDKASGMAVLEPLLRFPTLKQCVIRLGRHFNYELYQLAREASLRAQGLYSETRGIFPFQRLPRELRLKILGYTHLGDHNSYFKAHRLLQITKNRLVGGQCFSYHGSKTCCRKCTVTLVDCCCAPVRAAYSSNCECRHIPFALSRVSKEMRADVMEVLLAQNSFDFLQDPEETIGFLRNFPQGTLKYSRGIKLLFSEPELDDWDQLRYREKLTRLVVFIRDNFELKRLSITITLDSFDRGAYAEEEEDTRFIYDICRDITRALRLLHTLEDVQFDLGWFKALEPVMKQAILGQQHPMCLSTAKPAVPSRRESGVWFKLPTWYQEGDFTRC</sequence>
<dbReference type="PANTHER" id="PTHR42085:SF6">
    <property type="entry name" value="F-BOX DOMAIN-CONTAINING PROTEIN"/>
    <property type="match status" value="1"/>
</dbReference>
<organism evidence="1 2">
    <name type="scientific">Venustampulla echinocandica</name>
    <dbReference type="NCBI Taxonomy" id="2656787"/>
    <lineage>
        <taxon>Eukaryota</taxon>
        <taxon>Fungi</taxon>
        <taxon>Dikarya</taxon>
        <taxon>Ascomycota</taxon>
        <taxon>Pezizomycotina</taxon>
        <taxon>Leotiomycetes</taxon>
        <taxon>Helotiales</taxon>
        <taxon>Pleuroascaceae</taxon>
        <taxon>Venustampulla</taxon>
    </lineage>
</organism>
<comment type="caution">
    <text evidence="1">The sequence shown here is derived from an EMBL/GenBank/DDBJ whole genome shotgun (WGS) entry which is preliminary data.</text>
</comment>
<keyword evidence="2" id="KW-1185">Reference proteome</keyword>
<evidence type="ECO:0008006" key="3">
    <source>
        <dbReference type="Google" id="ProtNLM"/>
    </source>
</evidence>
<dbReference type="EMBL" id="NPIC01000003">
    <property type="protein sequence ID" value="RDL37700.1"/>
    <property type="molecule type" value="Genomic_DNA"/>
</dbReference>
<dbReference type="AlphaFoldDB" id="A0A370TQA5"/>
<dbReference type="OrthoDB" id="2099276at2759"/>
<dbReference type="InterPro" id="IPR038883">
    <property type="entry name" value="AN11006-like"/>
</dbReference>
<reference evidence="1 2" key="1">
    <citation type="journal article" date="2018" name="IMA Fungus">
        <title>IMA Genome-F 9: Draft genome sequence of Annulohypoxylon stygium, Aspergillus mulundensis, Berkeleyomyces basicola (syn. Thielaviopsis basicola), Ceratocystis smalleyi, two Cercospora beticola strains, Coleophoma cylindrospora, Fusarium fracticaudum, Phialophora cf. hyalina, and Morchella septimelata.</title>
        <authorList>
            <person name="Wingfield B.D."/>
            <person name="Bills G.F."/>
            <person name="Dong Y."/>
            <person name="Huang W."/>
            <person name="Nel W.J."/>
            <person name="Swalarsk-Parry B.S."/>
            <person name="Vaghefi N."/>
            <person name="Wilken P.M."/>
            <person name="An Z."/>
            <person name="de Beer Z.W."/>
            <person name="De Vos L."/>
            <person name="Chen L."/>
            <person name="Duong T.A."/>
            <person name="Gao Y."/>
            <person name="Hammerbacher A."/>
            <person name="Kikkert J.R."/>
            <person name="Li Y."/>
            <person name="Li H."/>
            <person name="Li K."/>
            <person name="Li Q."/>
            <person name="Liu X."/>
            <person name="Ma X."/>
            <person name="Naidoo K."/>
            <person name="Pethybridge S.J."/>
            <person name="Sun J."/>
            <person name="Steenkamp E.T."/>
            <person name="van der Nest M.A."/>
            <person name="van Wyk S."/>
            <person name="Wingfield M.J."/>
            <person name="Xiong C."/>
            <person name="Yue Q."/>
            <person name="Zhang X."/>
        </authorList>
    </citation>
    <scope>NUCLEOTIDE SEQUENCE [LARGE SCALE GENOMIC DNA]</scope>
    <source>
        <strain evidence="1 2">BP 5553</strain>
    </source>
</reference>
<dbReference type="PANTHER" id="PTHR42085">
    <property type="entry name" value="F-BOX DOMAIN-CONTAINING PROTEIN"/>
    <property type="match status" value="1"/>
</dbReference>
<gene>
    <name evidence="1" type="ORF">BP5553_05133</name>
</gene>
<accession>A0A370TQA5</accession>
<evidence type="ECO:0000313" key="2">
    <source>
        <dbReference type="Proteomes" id="UP000254866"/>
    </source>
</evidence>
<name>A0A370TQA5_9HELO</name>
<dbReference type="Proteomes" id="UP000254866">
    <property type="component" value="Unassembled WGS sequence"/>
</dbReference>
<dbReference type="RefSeq" id="XP_031870356.1">
    <property type="nucleotide sequence ID" value="XM_032013756.1"/>
</dbReference>
<protein>
    <recommendedName>
        <fullName evidence="3">F-box domain-containing protein</fullName>
    </recommendedName>
</protein>
<dbReference type="GeneID" id="43597982"/>
<proteinExistence type="predicted"/>